<keyword evidence="1" id="KW-0812">Transmembrane</keyword>
<comment type="caution">
    <text evidence="3">The sequence shown here is derived from an EMBL/GenBank/DDBJ whole genome shotgun (WGS) entry which is preliminary data.</text>
</comment>
<evidence type="ECO:0000256" key="1">
    <source>
        <dbReference type="SAM" id="Phobius"/>
    </source>
</evidence>
<gene>
    <name evidence="3" type="ORF">GCM10009606_16870</name>
</gene>
<feature type="chain" id="PRO_5046491532" evidence="2">
    <location>
        <begin position="23"/>
        <end position="80"/>
    </location>
</feature>
<proteinExistence type="predicted"/>
<evidence type="ECO:0000313" key="3">
    <source>
        <dbReference type="EMBL" id="GAA1137551.1"/>
    </source>
</evidence>
<keyword evidence="1" id="KW-1133">Transmembrane helix</keyword>
<feature type="transmembrane region" description="Helical" evidence="1">
    <location>
        <begin position="32"/>
        <end position="56"/>
    </location>
</feature>
<reference evidence="3 4" key="1">
    <citation type="journal article" date="2019" name="Int. J. Syst. Evol. Microbiol.">
        <title>The Global Catalogue of Microorganisms (GCM) 10K type strain sequencing project: providing services to taxonomists for standard genome sequencing and annotation.</title>
        <authorList>
            <consortium name="The Broad Institute Genomics Platform"/>
            <consortium name="The Broad Institute Genome Sequencing Center for Infectious Disease"/>
            <person name="Wu L."/>
            <person name="Ma J."/>
        </authorList>
    </citation>
    <scope>NUCLEOTIDE SEQUENCE [LARGE SCALE GENOMIC DNA]</scope>
    <source>
        <strain evidence="3 4">JCM 11813</strain>
    </source>
</reference>
<evidence type="ECO:0000313" key="4">
    <source>
        <dbReference type="Proteomes" id="UP001499979"/>
    </source>
</evidence>
<keyword evidence="1" id="KW-0472">Membrane</keyword>
<dbReference type="Proteomes" id="UP001499979">
    <property type="component" value="Unassembled WGS sequence"/>
</dbReference>
<protein>
    <submittedName>
        <fullName evidence="3">Uncharacterized protein</fullName>
    </submittedName>
</protein>
<evidence type="ECO:0000256" key="2">
    <source>
        <dbReference type="SAM" id="SignalP"/>
    </source>
</evidence>
<accession>A0ABN1UCM2</accession>
<feature type="signal peptide" evidence="2">
    <location>
        <begin position="1"/>
        <end position="22"/>
    </location>
</feature>
<dbReference type="RefSeq" id="WP_343907052.1">
    <property type="nucleotide sequence ID" value="NZ_BAAAJE010000006.1"/>
</dbReference>
<organism evidence="3 4">
    <name type="scientific">Nocardioides aquiterrae</name>
    <dbReference type="NCBI Taxonomy" id="203799"/>
    <lineage>
        <taxon>Bacteria</taxon>
        <taxon>Bacillati</taxon>
        <taxon>Actinomycetota</taxon>
        <taxon>Actinomycetes</taxon>
        <taxon>Propionibacteriales</taxon>
        <taxon>Nocardioidaceae</taxon>
        <taxon>Nocardioides</taxon>
    </lineage>
</organism>
<keyword evidence="2" id="KW-0732">Signal</keyword>
<sequence length="80" mass="8079">MNPFSWPVLVGTLLVGSPALYAAQVADTLSPDVALVRLLLCAFGVWAVCSVVASLANDAVAANEAAAPAEVEVEQPADAA</sequence>
<name>A0ABN1UCM2_9ACTN</name>
<dbReference type="EMBL" id="BAAAJE010000006">
    <property type="protein sequence ID" value="GAA1137551.1"/>
    <property type="molecule type" value="Genomic_DNA"/>
</dbReference>
<keyword evidence="4" id="KW-1185">Reference proteome</keyword>